<organism evidence="2 3">
    <name type="scientific">Penicillium capsulatum</name>
    <dbReference type="NCBI Taxonomy" id="69766"/>
    <lineage>
        <taxon>Eukaryota</taxon>
        <taxon>Fungi</taxon>
        <taxon>Dikarya</taxon>
        <taxon>Ascomycota</taxon>
        <taxon>Pezizomycotina</taxon>
        <taxon>Eurotiomycetes</taxon>
        <taxon>Eurotiomycetidae</taxon>
        <taxon>Eurotiales</taxon>
        <taxon>Aspergillaceae</taxon>
        <taxon>Penicillium</taxon>
    </lineage>
</organism>
<feature type="region of interest" description="Disordered" evidence="1">
    <location>
        <begin position="347"/>
        <end position="367"/>
    </location>
</feature>
<dbReference type="InterPro" id="IPR006461">
    <property type="entry name" value="PLAC_motif_containing"/>
</dbReference>
<reference evidence="2" key="1">
    <citation type="submission" date="2022-11" db="EMBL/GenBank/DDBJ databases">
        <authorList>
            <person name="Petersen C."/>
        </authorList>
    </citation>
    <scope>NUCLEOTIDE SEQUENCE</scope>
    <source>
        <strain evidence="2">IBT 21917</strain>
    </source>
</reference>
<comment type="caution">
    <text evidence="2">The sequence shown here is derived from an EMBL/GenBank/DDBJ whole genome shotgun (WGS) entry which is preliminary data.</text>
</comment>
<dbReference type="Pfam" id="PF04749">
    <property type="entry name" value="PLAC8"/>
    <property type="match status" value="1"/>
</dbReference>
<dbReference type="AlphaFoldDB" id="A0A9W9HPU7"/>
<evidence type="ECO:0008006" key="4">
    <source>
        <dbReference type="Google" id="ProtNLM"/>
    </source>
</evidence>
<protein>
    <recommendedName>
        <fullName evidence="4">DUF614 domain protein</fullName>
    </recommendedName>
</protein>
<evidence type="ECO:0000313" key="3">
    <source>
        <dbReference type="Proteomes" id="UP001146351"/>
    </source>
</evidence>
<feature type="compositionally biased region" description="Polar residues" evidence="1">
    <location>
        <begin position="27"/>
        <end position="47"/>
    </location>
</feature>
<evidence type="ECO:0000313" key="2">
    <source>
        <dbReference type="EMBL" id="KAJ5152221.1"/>
    </source>
</evidence>
<feature type="region of interest" description="Disordered" evidence="1">
    <location>
        <begin position="25"/>
        <end position="67"/>
    </location>
</feature>
<dbReference type="Proteomes" id="UP001146351">
    <property type="component" value="Unassembled WGS sequence"/>
</dbReference>
<evidence type="ECO:0000256" key="1">
    <source>
        <dbReference type="SAM" id="MobiDB-lite"/>
    </source>
</evidence>
<feature type="compositionally biased region" description="Basic and acidic residues" evidence="1">
    <location>
        <begin position="58"/>
        <end position="67"/>
    </location>
</feature>
<dbReference type="EMBL" id="JAPQKO010000008">
    <property type="protein sequence ID" value="KAJ5152221.1"/>
    <property type="molecule type" value="Genomic_DNA"/>
</dbReference>
<name>A0A9W9HPU7_9EURO</name>
<dbReference type="NCBIfam" id="TIGR01571">
    <property type="entry name" value="A_thal_Cys_rich"/>
    <property type="match status" value="1"/>
</dbReference>
<dbReference type="OrthoDB" id="1045822at2759"/>
<reference evidence="2" key="2">
    <citation type="journal article" date="2023" name="IMA Fungus">
        <title>Comparative genomic study of the Penicillium genus elucidates a diverse pangenome and 15 lateral gene transfer events.</title>
        <authorList>
            <person name="Petersen C."/>
            <person name="Sorensen T."/>
            <person name="Nielsen M.R."/>
            <person name="Sondergaard T.E."/>
            <person name="Sorensen J.L."/>
            <person name="Fitzpatrick D.A."/>
            <person name="Frisvad J.C."/>
            <person name="Nielsen K.L."/>
        </authorList>
    </citation>
    <scope>NUCLEOTIDE SEQUENCE</scope>
    <source>
        <strain evidence="2">IBT 21917</strain>
    </source>
</reference>
<accession>A0A9W9HPU7</accession>
<keyword evidence="3" id="KW-1185">Reference proteome</keyword>
<sequence>MSRPLQLNTQMGQSHNQRYSFIETPLEMQSSVQQDIISRPAASNESPAPQHPALEHPSQWHEQRSHDLGLAHQSIAPQDASFEQRAPLEGQPTQYIPSEKERELQAEGIIPTYSKYPPPEQHPANFAPFADAPTRQPTVQSPSYSYIQPPNSPGPLPAKMTINVPARSDTLSVAPDANPLSSPKSPQFPPTTTAATPHAPLVEDLRTYHQPGQIMHPNQEVRGGHWSHGLCECSSIGTCCLGLACPCILFGRTQHRLGMRSKKQDPTNMLGHDTCNGSCTAFALLCGFQWLWATIQHTRTRKAYGIEGDIASDCVRATCCTCCTLIQDEKEIQKREEQRSRAALERGATLLSPYTAPGPLAYPPPPK</sequence>
<dbReference type="PANTHER" id="PTHR15907">
    <property type="entry name" value="DUF614 FAMILY PROTEIN-RELATED"/>
    <property type="match status" value="1"/>
</dbReference>
<gene>
    <name evidence="2" type="ORF">N7492_010516</name>
</gene>
<proteinExistence type="predicted"/>
<feature type="region of interest" description="Disordered" evidence="1">
    <location>
        <begin position="170"/>
        <end position="196"/>
    </location>
</feature>